<accession>A0A9X1LN38</accession>
<organism evidence="2 3">
    <name type="scientific">Microbacterium tenebrionis</name>
    <dbReference type="NCBI Taxonomy" id="2830665"/>
    <lineage>
        <taxon>Bacteria</taxon>
        <taxon>Bacillati</taxon>
        <taxon>Actinomycetota</taxon>
        <taxon>Actinomycetes</taxon>
        <taxon>Micrococcales</taxon>
        <taxon>Microbacteriaceae</taxon>
        <taxon>Microbacterium</taxon>
    </lineage>
</organism>
<dbReference type="EMBL" id="JAGTTM010000001">
    <property type="protein sequence ID" value="MCC2028773.1"/>
    <property type="molecule type" value="Genomic_DNA"/>
</dbReference>
<evidence type="ECO:0000259" key="1">
    <source>
        <dbReference type="Pfam" id="PF20335"/>
    </source>
</evidence>
<dbReference type="Proteomes" id="UP001139289">
    <property type="component" value="Unassembled WGS sequence"/>
</dbReference>
<feature type="domain" description="DUF6630" evidence="1">
    <location>
        <begin position="8"/>
        <end position="136"/>
    </location>
</feature>
<evidence type="ECO:0000313" key="3">
    <source>
        <dbReference type="Proteomes" id="UP001139289"/>
    </source>
</evidence>
<dbReference type="AlphaFoldDB" id="A0A9X1LN38"/>
<dbReference type="InterPro" id="IPR046582">
    <property type="entry name" value="DUF6630"/>
</dbReference>
<comment type="caution">
    <text evidence="2">The sequence shown here is derived from an EMBL/GenBank/DDBJ whole genome shotgun (WGS) entry which is preliminary data.</text>
</comment>
<proteinExistence type="predicted"/>
<reference evidence="2" key="1">
    <citation type="submission" date="2021-04" db="EMBL/GenBank/DDBJ databases">
        <title>Microbacterium tenobrionis sp. nov. and Microbacterium allomyrinae sp. nov., isolated from larvae of Tenobrio molitor and Allomyrina dichotoma, respectively.</title>
        <authorList>
            <person name="Lee S.D."/>
        </authorList>
    </citation>
    <scope>NUCLEOTIDE SEQUENCE</scope>
    <source>
        <strain evidence="2">YMB-B2</strain>
    </source>
</reference>
<gene>
    <name evidence="2" type="ORF">KEC56_04430</name>
</gene>
<dbReference type="RefSeq" id="WP_227529976.1">
    <property type="nucleotide sequence ID" value="NZ_JAGTTM010000001.1"/>
</dbReference>
<dbReference type="Pfam" id="PF20335">
    <property type="entry name" value="DUF6630"/>
    <property type="match status" value="1"/>
</dbReference>
<protein>
    <recommendedName>
        <fullName evidence="1">DUF6630 domain-containing protein</fullName>
    </recommendedName>
</protein>
<keyword evidence="3" id="KW-1185">Reference proteome</keyword>
<evidence type="ECO:0000313" key="2">
    <source>
        <dbReference type="EMBL" id="MCC2028773.1"/>
    </source>
</evidence>
<name>A0A9X1LN38_9MICO</name>
<sequence>MTSTTDDWTRLCNLLDDDPEFAPAVLDAVEAGDDPWDALIDALDDAGALAYLDRSDTGVELADALAGLPRVFRADVDLDPVGDVDDLDAAIAKADQLLASHLLHLVHIEDPEDEDAHPLVAVSTANVDEIGTLIAKLTT</sequence>